<feature type="transmembrane region" description="Helical" evidence="2">
    <location>
        <begin position="74"/>
        <end position="97"/>
    </location>
</feature>
<organism evidence="3 4">
    <name type="scientific">Trametes pubescens</name>
    <name type="common">White-rot fungus</name>
    <dbReference type="NCBI Taxonomy" id="154538"/>
    <lineage>
        <taxon>Eukaryota</taxon>
        <taxon>Fungi</taxon>
        <taxon>Dikarya</taxon>
        <taxon>Basidiomycota</taxon>
        <taxon>Agaricomycotina</taxon>
        <taxon>Agaricomycetes</taxon>
        <taxon>Polyporales</taxon>
        <taxon>Polyporaceae</taxon>
        <taxon>Trametes</taxon>
    </lineage>
</organism>
<feature type="compositionally biased region" description="Pro residues" evidence="1">
    <location>
        <begin position="534"/>
        <end position="543"/>
    </location>
</feature>
<feature type="transmembrane region" description="Helical" evidence="2">
    <location>
        <begin position="32"/>
        <end position="53"/>
    </location>
</feature>
<keyword evidence="2" id="KW-0812">Transmembrane</keyword>
<dbReference type="EMBL" id="MNAD01000125">
    <property type="protein sequence ID" value="OJT15834.1"/>
    <property type="molecule type" value="Genomic_DNA"/>
</dbReference>
<evidence type="ECO:0000256" key="2">
    <source>
        <dbReference type="SAM" id="Phobius"/>
    </source>
</evidence>
<evidence type="ECO:0000256" key="1">
    <source>
        <dbReference type="SAM" id="MobiDB-lite"/>
    </source>
</evidence>
<evidence type="ECO:0008006" key="5">
    <source>
        <dbReference type="Google" id="ProtNLM"/>
    </source>
</evidence>
<dbReference type="Proteomes" id="UP000184267">
    <property type="component" value="Unassembled WGS sequence"/>
</dbReference>
<sequence>MPLQDIRARLRDVPHDLGDFLHTLPDDHPLQIALRTYTLALSLALGPALLPFLTSPRARAQGFGRVVQILRRELGLNAFASAITVGVAGGAAIRYAWDKWEEETPAEDAPKDTLGKLKAWLASLKDCHKTFLSNVISSTFAIALLHVRRRHAKSASVGRPSPTLDLSFLFLVRAMDSLTQLALFKPSEASEKYLPEPVKQQRRAIRNKWTTRLDALVFWACSSRIVWCFFYEPERLPRSYNKWIMTLANIDPRLLGALRAIRAGQFSYTKGLQQPPDLVTSLARDLGYPPAWGDFALLPARGGPQANETWKALGVTSRNGVGGLPCELVHGAVTKGGCTKNAAIRGAQAFAEAVAIYLPVHALPILVTRPRKLLELPRLIATLLSVARSASFLSAFVTSIWFAVCCTRTLVLARLFPGVPHDFWDGPLGCTFVGSLVCGASIWIERGRRRGEMALYVLPRAIRACLPSEWIKSGRASVRWTERLVFILSLSTLLTAAIRRPDTLRGLSRWTLSFVMNGPNAGFWKRKRLDTNAPPTPRAPSPPKESGDTAANTDLA</sequence>
<dbReference type="OMA" id="CFFYEPE"/>
<dbReference type="AlphaFoldDB" id="A0A1M2W7K0"/>
<comment type="caution">
    <text evidence="3">The sequence shown here is derived from an EMBL/GenBank/DDBJ whole genome shotgun (WGS) entry which is preliminary data.</text>
</comment>
<feature type="transmembrane region" description="Helical" evidence="2">
    <location>
        <begin position="130"/>
        <end position="147"/>
    </location>
</feature>
<feature type="transmembrane region" description="Helical" evidence="2">
    <location>
        <begin position="424"/>
        <end position="444"/>
    </location>
</feature>
<accession>A0A1M2W7K0</accession>
<name>A0A1M2W7K0_TRAPU</name>
<dbReference type="OrthoDB" id="4021778at2759"/>
<dbReference type="PANTHER" id="PTHR12459:SF15">
    <property type="entry name" value="TRANSMEMBRANE PROTEIN 135"/>
    <property type="match status" value="1"/>
</dbReference>
<keyword evidence="2" id="KW-1133">Transmembrane helix</keyword>
<proteinExistence type="predicted"/>
<evidence type="ECO:0000313" key="3">
    <source>
        <dbReference type="EMBL" id="OJT15834.1"/>
    </source>
</evidence>
<reference evidence="3 4" key="1">
    <citation type="submission" date="2016-10" db="EMBL/GenBank/DDBJ databases">
        <title>Genome sequence of the basidiomycete white-rot fungus Trametes pubescens.</title>
        <authorList>
            <person name="Makela M.R."/>
            <person name="Granchi Z."/>
            <person name="Peng M."/>
            <person name="De Vries R.P."/>
            <person name="Grigoriev I."/>
            <person name="Riley R."/>
            <person name="Hilden K."/>
        </authorList>
    </citation>
    <scope>NUCLEOTIDE SEQUENCE [LARGE SCALE GENOMIC DNA]</scope>
    <source>
        <strain evidence="3 4">FBCC735</strain>
    </source>
</reference>
<evidence type="ECO:0000313" key="4">
    <source>
        <dbReference type="Proteomes" id="UP000184267"/>
    </source>
</evidence>
<feature type="region of interest" description="Disordered" evidence="1">
    <location>
        <begin position="525"/>
        <end position="556"/>
    </location>
</feature>
<feature type="transmembrane region" description="Helical" evidence="2">
    <location>
        <begin position="379"/>
        <end position="404"/>
    </location>
</feature>
<dbReference type="InterPro" id="IPR026749">
    <property type="entry name" value="Tmem135"/>
</dbReference>
<dbReference type="PANTHER" id="PTHR12459">
    <property type="entry name" value="TRANSMEMBRANE PROTEIN 135-RELATED"/>
    <property type="match status" value="1"/>
</dbReference>
<protein>
    <recommendedName>
        <fullName evidence="5">Transmembrane protein 135 N-terminal domain-containing protein</fullName>
    </recommendedName>
</protein>
<keyword evidence="4" id="KW-1185">Reference proteome</keyword>
<gene>
    <name evidence="3" type="ORF">TRAPUB_3432</name>
</gene>
<keyword evidence="2" id="KW-0472">Membrane</keyword>